<keyword evidence="1" id="KW-0378">Hydrolase</keyword>
<dbReference type="AlphaFoldDB" id="A0A8T1VTJ2"/>
<accession>A0A8T1VTJ2</accession>
<evidence type="ECO:0000313" key="2">
    <source>
        <dbReference type="Proteomes" id="UP000694044"/>
    </source>
</evidence>
<protein>
    <submittedName>
        <fullName evidence="1">Glycoside hydrolase 3 protein</fullName>
    </submittedName>
</protein>
<organism evidence="1 2">
    <name type="scientific">Phytophthora pseudosyringae</name>
    <dbReference type="NCBI Taxonomy" id="221518"/>
    <lineage>
        <taxon>Eukaryota</taxon>
        <taxon>Sar</taxon>
        <taxon>Stramenopiles</taxon>
        <taxon>Oomycota</taxon>
        <taxon>Peronosporomycetes</taxon>
        <taxon>Peronosporales</taxon>
        <taxon>Peronosporaceae</taxon>
        <taxon>Phytophthora</taxon>
    </lineage>
</organism>
<dbReference type="OrthoDB" id="77201at2759"/>
<keyword evidence="2" id="KW-1185">Reference proteome</keyword>
<dbReference type="Proteomes" id="UP000694044">
    <property type="component" value="Unassembled WGS sequence"/>
</dbReference>
<dbReference type="EMBL" id="JAGDFM010000181">
    <property type="protein sequence ID" value="KAG7383270.1"/>
    <property type="molecule type" value="Genomic_DNA"/>
</dbReference>
<dbReference type="GO" id="GO:0016787">
    <property type="term" value="F:hydrolase activity"/>
    <property type="evidence" value="ECO:0007669"/>
    <property type="project" value="UniProtKB-KW"/>
</dbReference>
<reference evidence="1" key="1">
    <citation type="submission" date="2021-02" db="EMBL/GenBank/DDBJ databases">
        <authorList>
            <person name="Palmer J.M."/>
        </authorList>
    </citation>
    <scope>NUCLEOTIDE SEQUENCE</scope>
    <source>
        <strain evidence="1">SCRP734</strain>
    </source>
</reference>
<name>A0A8T1VTJ2_9STRA</name>
<comment type="caution">
    <text evidence="1">The sequence shown here is derived from an EMBL/GenBank/DDBJ whole genome shotgun (WGS) entry which is preliminary data.</text>
</comment>
<sequence>MNEGAAKTLDHIRAIRVTAVKKNKCMVLSEVGWTSGGHSAKTGVTSPEGQANIFSDLLPGGSLEQHKSTAGTGEEVEANFGVFQEDDSMKLNSQQLTIGWKDPHALANICWCLLKQPAQRRMT</sequence>
<gene>
    <name evidence="1" type="primary">BGL2_4</name>
    <name evidence="1" type="ORF">PHYPSEUDO_003893</name>
</gene>
<evidence type="ECO:0000313" key="1">
    <source>
        <dbReference type="EMBL" id="KAG7383270.1"/>
    </source>
</evidence>
<proteinExistence type="predicted"/>